<accession>A0A3Z8U3V4</accession>
<dbReference type="EMBL" id="JAJUOL010000006">
    <property type="protein sequence ID" value="MCH3851527.1"/>
    <property type="molecule type" value="Genomic_DNA"/>
</dbReference>
<reference evidence="6 8" key="1">
    <citation type="submission" date="2019-04" db="EMBL/GenBank/DDBJ databases">
        <authorList>
            <person name="Ashton P.M."/>
            <person name="Dallman T."/>
            <person name="Nair S."/>
            <person name="De Pinna E."/>
            <person name="Peters T."/>
            <person name="Grant K."/>
        </authorList>
    </citation>
    <scope>NUCLEOTIDE SEQUENCE [LARGE SCALE GENOMIC DNA]</scope>
    <source>
        <strain evidence="6 8">OXC2299</strain>
    </source>
</reference>
<dbReference type="InterPro" id="IPR027417">
    <property type="entry name" value="P-loop_NTPase"/>
</dbReference>
<evidence type="ECO:0000256" key="1">
    <source>
        <dbReference type="ARBA" id="ARBA00004141"/>
    </source>
</evidence>
<comment type="caution">
    <text evidence="6">The sequence shown here is derived from an EMBL/GenBank/DDBJ whole genome shotgun (WGS) entry which is preliminary data.</text>
</comment>
<protein>
    <submittedName>
        <fullName evidence="7">50S ribosome-binding GTPase</fullName>
    </submittedName>
    <submittedName>
        <fullName evidence="6">DUF697 domain-containing protein</fullName>
    </submittedName>
</protein>
<dbReference type="CDD" id="cd00882">
    <property type="entry name" value="Ras_like_GTPase"/>
    <property type="match status" value="1"/>
</dbReference>
<dbReference type="Gene3D" id="3.40.50.300">
    <property type="entry name" value="P-loop containing nucleotide triphosphate hydrolases"/>
    <property type="match status" value="1"/>
</dbReference>
<evidence type="ECO:0000256" key="4">
    <source>
        <dbReference type="ARBA" id="ARBA00023136"/>
    </source>
</evidence>
<keyword evidence="2" id="KW-0812">Transmembrane</keyword>
<dbReference type="InterPro" id="IPR021147">
    <property type="entry name" value="DUF697"/>
</dbReference>
<proteinExistence type="predicted"/>
<reference evidence="7" key="2">
    <citation type="submission" date="2021-12" db="EMBL/GenBank/DDBJ databases">
        <title>Prevalence of phenicol resistance gene fexA in Campylobacter isolated from poultry supply chain.</title>
        <authorList>
            <person name="Tang B."/>
            <person name="Zheng X."/>
            <person name="Lin J."/>
            <person name="Lin R."/>
            <person name="Yang H."/>
            <person name="Shen Z."/>
            <person name="Xia F."/>
        </authorList>
    </citation>
    <scope>NUCLEOTIDE SEQUENCE</scope>
    <source>
        <strain evidence="7">CJHN2011004</strain>
    </source>
</reference>
<organism evidence="6 8">
    <name type="scientific">Campylobacter jejuni</name>
    <dbReference type="NCBI Taxonomy" id="197"/>
    <lineage>
        <taxon>Bacteria</taxon>
        <taxon>Pseudomonadati</taxon>
        <taxon>Campylobacterota</taxon>
        <taxon>Epsilonproteobacteria</taxon>
        <taxon>Campylobacterales</taxon>
        <taxon>Campylobacteraceae</taxon>
        <taxon>Campylobacter</taxon>
    </lineage>
</organism>
<dbReference type="EMBL" id="AACJKW010000001">
    <property type="protein sequence ID" value="EAK8192631.1"/>
    <property type="molecule type" value="Genomic_DNA"/>
</dbReference>
<evidence type="ECO:0000313" key="6">
    <source>
        <dbReference type="EMBL" id="EAK8192631.1"/>
    </source>
</evidence>
<comment type="subcellular location">
    <subcellularLocation>
        <location evidence="1">Membrane</location>
        <topology evidence="1">Multi-pass membrane protein</topology>
    </subcellularLocation>
</comment>
<gene>
    <name evidence="6" type="ORF">E7N58_00305</name>
    <name evidence="7" type="ORF">LZC39_05295</name>
</gene>
<dbReference type="SUPFAM" id="SSF52540">
    <property type="entry name" value="P-loop containing nucleoside triphosphate hydrolases"/>
    <property type="match status" value="1"/>
</dbReference>
<dbReference type="Pfam" id="PF05128">
    <property type="entry name" value="DUF697"/>
    <property type="match status" value="1"/>
</dbReference>
<evidence type="ECO:0000256" key="3">
    <source>
        <dbReference type="ARBA" id="ARBA00022989"/>
    </source>
</evidence>
<dbReference type="RefSeq" id="WP_002870111.1">
    <property type="nucleotide sequence ID" value="NZ_AP028346.1"/>
</dbReference>
<dbReference type="InterPro" id="IPR006073">
    <property type="entry name" value="GTP-bd"/>
</dbReference>
<dbReference type="Pfam" id="PF01926">
    <property type="entry name" value="MMR_HSR1"/>
    <property type="match status" value="1"/>
</dbReference>
<name>A0A3Z8U3V4_CAMJU</name>
<dbReference type="Proteomes" id="UP001199644">
    <property type="component" value="Unassembled WGS sequence"/>
</dbReference>
<evidence type="ECO:0000256" key="2">
    <source>
        <dbReference type="ARBA" id="ARBA00022692"/>
    </source>
</evidence>
<dbReference type="Proteomes" id="UP000358933">
    <property type="component" value="Unassembled WGS sequence"/>
</dbReference>
<keyword evidence="4" id="KW-0472">Membrane</keyword>
<dbReference type="GO" id="GO:0016020">
    <property type="term" value="C:membrane"/>
    <property type="evidence" value="ECO:0007669"/>
    <property type="project" value="UniProtKB-SubCell"/>
</dbReference>
<feature type="domain" description="G" evidence="5">
    <location>
        <begin position="36"/>
        <end position="152"/>
    </location>
</feature>
<evidence type="ECO:0000259" key="5">
    <source>
        <dbReference type="Pfam" id="PF01926"/>
    </source>
</evidence>
<sequence length="372" mass="42028">MANNEFNFNNGSFFNEIMTMFEKIKKEEQENNKLNVLILGKTGAGKSTLINTVFGEKVAKTGSGSPITANLNKYEKDGLCIYDSKGLEIKDDKGIDNLKQFIEDQKAKEPSDQIHLVWFCICEANRRIEPQEKELIKFLKSEKFCTILVITKAQQDKDENGCSFKDIVKKELELDDEKIERVRAIAIEDDEGNVKKLLGIKELVNKTYCFLNEGQKNAFARKQQYDKDLKREACKEKAQDKIKYYAGLSSTVALSPIPFSDFPLIATNQCAMIYHISMIYELNLSSKDDALKILTALLATGVTGFAVKTLATGLMKFIPGVNFIGGAINATVAYNATKKIGEFYIDYLDEHFEDIQNGKKLDFEFKNLSIEK</sequence>
<evidence type="ECO:0000313" key="8">
    <source>
        <dbReference type="Proteomes" id="UP000358933"/>
    </source>
</evidence>
<dbReference type="GO" id="GO:0005525">
    <property type="term" value="F:GTP binding"/>
    <property type="evidence" value="ECO:0007669"/>
    <property type="project" value="InterPro"/>
</dbReference>
<evidence type="ECO:0000313" key="7">
    <source>
        <dbReference type="EMBL" id="MCH3851527.1"/>
    </source>
</evidence>
<dbReference type="AlphaFoldDB" id="A0A3Z8U3V4"/>
<keyword evidence="3" id="KW-1133">Transmembrane helix</keyword>